<dbReference type="GO" id="GO:0008270">
    <property type="term" value="F:zinc ion binding"/>
    <property type="evidence" value="ECO:0007669"/>
    <property type="project" value="UniProtKB-KW"/>
</dbReference>
<dbReference type="OrthoDB" id="2270193at2759"/>
<sequence length="422" mass="47163">MPNRMKELQESWAACTAADEQKHAVVKGLFEHIEALGRELADTERELLDKKDAVKRVKDLERQRDRYIFAAVLIDGDNMPFRDDLVKQGFHGGRKTASLLKGAVNSHLERFVPEASKQMINVVIHVYANTKGLGKKCKEMDLLPGSSTFEEFVRGFNMGDELCHYTDAGDGKECADVKVQAMFDFYRHDVHCHKILLGTPSDNGYARLLMPHLEDKPLCDRITLLRGARFASELQSLHDKFRVTSFDDVFRRGTLPSSEPRAPLRMTPPTTPDQGYAAVAARGVSSTTPLPTMLGSVSRIGKPAGIERNAQGHRLDKRLQYSSDDYRILKPQKLCNAFHILGKCPYGGEGSCSYKHGKRLPAEQISALRLIARGSPCPAGVWCADPNCICGHHCVRDGYCDRSFCWFPDEMHDTDARVATVL</sequence>
<keyword evidence="2" id="KW-0175">Coiled coil</keyword>
<evidence type="ECO:0000259" key="3">
    <source>
        <dbReference type="PROSITE" id="PS50103"/>
    </source>
</evidence>
<keyword evidence="5" id="KW-1185">Reference proteome</keyword>
<dbReference type="Pfam" id="PF25543">
    <property type="entry name" value="zf-CCCH_tandem"/>
    <property type="match status" value="1"/>
</dbReference>
<gene>
    <name evidence="4" type="ORF">TCAP_01955</name>
</gene>
<evidence type="ECO:0000256" key="1">
    <source>
        <dbReference type="PROSITE-ProRule" id="PRU00723"/>
    </source>
</evidence>
<reference evidence="4 5" key="1">
    <citation type="submission" date="2017-08" db="EMBL/GenBank/DDBJ databases">
        <title>Harnessing the power of phylogenomics to disentangle the directionality and signatures of interkingdom host jumping in the parasitic fungal genus Tolypocladium.</title>
        <authorList>
            <person name="Quandt C.A."/>
            <person name="Patterson W."/>
            <person name="Spatafora J.W."/>
        </authorList>
    </citation>
    <scope>NUCLEOTIDE SEQUENCE [LARGE SCALE GENOMIC DNA]</scope>
    <source>
        <strain evidence="4 5">CBS 113982</strain>
    </source>
</reference>
<keyword evidence="1" id="KW-0479">Metal-binding</keyword>
<name>A0A2K3QKS0_9HYPO</name>
<proteinExistence type="predicted"/>
<dbReference type="InterPro" id="IPR057683">
    <property type="entry name" value="DUF7923"/>
</dbReference>
<dbReference type="EMBL" id="NRSZ01000302">
    <property type="protein sequence ID" value="PNY28120.1"/>
    <property type="molecule type" value="Genomic_DNA"/>
</dbReference>
<dbReference type="Proteomes" id="UP000236621">
    <property type="component" value="Unassembled WGS sequence"/>
</dbReference>
<accession>A0A2K3QKS0</accession>
<feature type="domain" description="C3H1-type" evidence="3">
    <location>
        <begin position="329"/>
        <end position="359"/>
    </location>
</feature>
<feature type="coiled-coil region" evidence="2">
    <location>
        <begin position="26"/>
        <end position="60"/>
    </location>
</feature>
<dbReference type="InterPro" id="IPR057654">
    <property type="entry name" value="Znf-CCCH_tandem"/>
</dbReference>
<dbReference type="Pfam" id="PF25540">
    <property type="entry name" value="DUF7923"/>
    <property type="match status" value="1"/>
</dbReference>
<dbReference type="PROSITE" id="PS50103">
    <property type="entry name" value="ZF_C3H1"/>
    <property type="match status" value="1"/>
</dbReference>
<dbReference type="InterPro" id="IPR000571">
    <property type="entry name" value="Znf_CCCH"/>
</dbReference>
<evidence type="ECO:0000256" key="2">
    <source>
        <dbReference type="SAM" id="Coils"/>
    </source>
</evidence>
<keyword evidence="1" id="KW-0863">Zinc-finger</keyword>
<dbReference type="PANTHER" id="PTHR37543:SF1">
    <property type="entry name" value="CCCH ZINC FINGER DNA BINDING PROTEIN (AFU_ORTHOLOGUE AFUA_5G12760)"/>
    <property type="match status" value="1"/>
</dbReference>
<organism evidence="4 5">
    <name type="scientific">Tolypocladium capitatum</name>
    <dbReference type="NCBI Taxonomy" id="45235"/>
    <lineage>
        <taxon>Eukaryota</taxon>
        <taxon>Fungi</taxon>
        <taxon>Dikarya</taxon>
        <taxon>Ascomycota</taxon>
        <taxon>Pezizomycotina</taxon>
        <taxon>Sordariomycetes</taxon>
        <taxon>Hypocreomycetidae</taxon>
        <taxon>Hypocreales</taxon>
        <taxon>Ophiocordycipitaceae</taxon>
        <taxon>Tolypocladium</taxon>
    </lineage>
</organism>
<keyword evidence="1" id="KW-0862">Zinc</keyword>
<feature type="zinc finger region" description="C3H1-type" evidence="1">
    <location>
        <begin position="329"/>
        <end position="359"/>
    </location>
</feature>
<protein>
    <recommendedName>
        <fullName evidence="3">C3H1-type domain-containing protein</fullName>
    </recommendedName>
</protein>
<dbReference type="AlphaFoldDB" id="A0A2K3QKS0"/>
<comment type="caution">
    <text evidence="4">The sequence shown here is derived from an EMBL/GenBank/DDBJ whole genome shotgun (WGS) entry which is preliminary data.</text>
</comment>
<evidence type="ECO:0000313" key="4">
    <source>
        <dbReference type="EMBL" id="PNY28120.1"/>
    </source>
</evidence>
<evidence type="ECO:0000313" key="5">
    <source>
        <dbReference type="Proteomes" id="UP000236621"/>
    </source>
</evidence>
<dbReference type="PANTHER" id="PTHR37543">
    <property type="entry name" value="CCCH ZINC FINGER DNA BINDING PROTEIN (AFU_ORTHOLOGUE AFUA_5G12760)"/>
    <property type="match status" value="1"/>
</dbReference>